<dbReference type="InterPro" id="IPR017896">
    <property type="entry name" value="4Fe4S_Fe-S-bd"/>
</dbReference>
<proteinExistence type="predicted"/>
<organism evidence="5 6">
    <name type="scientific">Burkholderia cepacia</name>
    <name type="common">Pseudomonas cepacia</name>
    <dbReference type="NCBI Taxonomy" id="292"/>
    <lineage>
        <taxon>Bacteria</taxon>
        <taxon>Pseudomonadati</taxon>
        <taxon>Pseudomonadota</taxon>
        <taxon>Betaproteobacteria</taxon>
        <taxon>Burkholderiales</taxon>
        <taxon>Burkholderiaceae</taxon>
        <taxon>Burkholderia</taxon>
        <taxon>Burkholderia cepacia complex</taxon>
    </lineage>
</organism>
<dbReference type="PROSITE" id="PS51379">
    <property type="entry name" value="4FE4S_FER_2"/>
    <property type="match status" value="1"/>
</dbReference>
<feature type="domain" description="4Fe-4S ferredoxin-type" evidence="4">
    <location>
        <begin position="377"/>
        <end position="407"/>
    </location>
</feature>
<gene>
    <name evidence="5" type="ORF">WT26_18015</name>
</gene>
<accession>A0A1B4PUS4</accession>
<protein>
    <recommendedName>
        <fullName evidence="4">4Fe-4S ferredoxin-type domain-containing protein</fullName>
    </recommendedName>
</protein>
<dbReference type="GO" id="GO:0051536">
    <property type="term" value="F:iron-sulfur cluster binding"/>
    <property type="evidence" value="ECO:0007669"/>
    <property type="project" value="UniProtKB-KW"/>
</dbReference>
<evidence type="ECO:0000259" key="4">
    <source>
        <dbReference type="PROSITE" id="PS51379"/>
    </source>
</evidence>
<dbReference type="InterPro" id="IPR017900">
    <property type="entry name" value="4Fe4S_Fe_S_CS"/>
</dbReference>
<dbReference type="SUPFAM" id="SSF51395">
    <property type="entry name" value="FMN-linked oxidoreductases"/>
    <property type="match status" value="1"/>
</dbReference>
<evidence type="ECO:0000256" key="3">
    <source>
        <dbReference type="ARBA" id="ARBA00023014"/>
    </source>
</evidence>
<reference evidence="5 6" key="1">
    <citation type="submission" date="2015-12" db="EMBL/GenBank/DDBJ databases">
        <title>Diversity of Burkholderia near neighbor genomes.</title>
        <authorList>
            <person name="Sahl J."/>
            <person name="Wagner D."/>
            <person name="Keim P."/>
        </authorList>
    </citation>
    <scope>NUCLEOTIDE SEQUENCE [LARGE SCALE GENOMIC DNA]</scope>
    <source>
        <strain evidence="5 6">MSMB1184WGS</strain>
    </source>
</reference>
<dbReference type="Pfam" id="PF00037">
    <property type="entry name" value="Fer4"/>
    <property type="match status" value="1"/>
</dbReference>
<dbReference type="GO" id="GO:0046872">
    <property type="term" value="F:metal ion binding"/>
    <property type="evidence" value="ECO:0007669"/>
    <property type="project" value="UniProtKB-KW"/>
</dbReference>
<keyword evidence="3" id="KW-0411">Iron-sulfur</keyword>
<dbReference type="Proteomes" id="UP000094776">
    <property type="component" value="Chromosome 1"/>
</dbReference>
<dbReference type="AlphaFoldDB" id="A0A1B4PUS4"/>
<dbReference type="Gene3D" id="3.30.70.20">
    <property type="match status" value="1"/>
</dbReference>
<sequence length="407" mass="44052">MNAAASSRTVSGSPPRLATSFASIPLASPLIVGSGPSTTSVGDIVAAERAGAGAVITKSIGGHAETPFELEDRRRYYALRGNSTYLKSTYLKEILSFERGTRLIEQAKAACGIPVIASVFQPGVDDGDFAAWRRLVDGAVGAGADAVQLDFFYINLKKLSDVRIGEVMSFIRELSTGAPVPVIPKLNLGMDDDLVSAICRMPNLAGLIFIDSLNVYPYIDIHDRGRPLFDGVLFNETTGRSHGVLTGEPLLPFTLGMLQKLRAHTHVPLCAGGGLWRRDDVVRCLMLGARSVHLTTLPMLRGFDALRKLNESLLAFLDDEGYATLQELVDLSVDAAAIDRPVRVRPRPFVDVRARLIEDRCIHCDKCESLTVCDSFKSVPYNFADHCDGCSLCVSVCPTKALVLEQA</sequence>
<dbReference type="InterPro" id="IPR013785">
    <property type="entry name" value="Aldolase_TIM"/>
</dbReference>
<dbReference type="SUPFAM" id="SSF54862">
    <property type="entry name" value="4Fe-4S ferredoxins"/>
    <property type="match status" value="1"/>
</dbReference>
<dbReference type="EMBL" id="CP013443">
    <property type="protein sequence ID" value="AOK17719.1"/>
    <property type="molecule type" value="Genomic_DNA"/>
</dbReference>
<evidence type="ECO:0000313" key="5">
    <source>
        <dbReference type="EMBL" id="AOK17719.1"/>
    </source>
</evidence>
<keyword evidence="1" id="KW-0479">Metal-binding</keyword>
<evidence type="ECO:0000256" key="2">
    <source>
        <dbReference type="ARBA" id="ARBA00023004"/>
    </source>
</evidence>
<dbReference type="Gene3D" id="3.20.20.70">
    <property type="entry name" value="Aldolase class I"/>
    <property type="match status" value="1"/>
</dbReference>
<dbReference type="PROSITE" id="PS00198">
    <property type="entry name" value="4FE4S_FER_1"/>
    <property type="match status" value="1"/>
</dbReference>
<dbReference type="RefSeq" id="WP_059958248.1">
    <property type="nucleotide sequence ID" value="NZ_CP013443.1"/>
</dbReference>
<evidence type="ECO:0000313" key="6">
    <source>
        <dbReference type="Proteomes" id="UP000094776"/>
    </source>
</evidence>
<evidence type="ECO:0000256" key="1">
    <source>
        <dbReference type="ARBA" id="ARBA00022723"/>
    </source>
</evidence>
<keyword evidence="2" id="KW-0408">Iron</keyword>
<name>A0A1B4PUS4_BURCE</name>